<gene>
    <name evidence="1" type="ORF">X474_00110</name>
</gene>
<dbReference type="Proteomes" id="UP000032233">
    <property type="component" value="Unassembled WGS sequence"/>
</dbReference>
<protein>
    <recommendedName>
        <fullName evidence="3">PilZ domain-containing protein</fullName>
    </recommendedName>
</protein>
<dbReference type="InParanoid" id="A0A0D2I0M9"/>
<dbReference type="AlphaFoldDB" id="A0A0D2I0M9"/>
<comment type="caution">
    <text evidence="1">The sequence shown here is derived from an EMBL/GenBank/DDBJ whole genome shotgun (WGS) entry which is preliminary data.</text>
</comment>
<name>A0A0D2I0M9_9BACT</name>
<evidence type="ECO:0008006" key="3">
    <source>
        <dbReference type="Google" id="ProtNLM"/>
    </source>
</evidence>
<evidence type="ECO:0000313" key="2">
    <source>
        <dbReference type="Proteomes" id="UP000032233"/>
    </source>
</evidence>
<dbReference type="STRING" id="1429043.X474_00110"/>
<sequence length="134" mass="15362">MPFESMSKEELIEEVKQLRKKLLEAQNGPDQANYVNRPVRKELSTDIEFIFDLDLLNAKGLNISDTGIAFTVEKALPVEMRFFHQGEPHYYAAELVRIKRLENGTYLMGLQFTDKVVLPDLPPEPGEESPKKII</sequence>
<accession>A0A0D2I0M9</accession>
<proteinExistence type="predicted"/>
<evidence type="ECO:0000313" key="1">
    <source>
        <dbReference type="EMBL" id="KIX16008.1"/>
    </source>
</evidence>
<organism evidence="1 2">
    <name type="scientific">Dethiosulfatarculus sandiegensis</name>
    <dbReference type="NCBI Taxonomy" id="1429043"/>
    <lineage>
        <taxon>Bacteria</taxon>
        <taxon>Pseudomonadati</taxon>
        <taxon>Thermodesulfobacteriota</taxon>
        <taxon>Desulfarculia</taxon>
        <taxon>Desulfarculales</taxon>
        <taxon>Desulfarculaceae</taxon>
        <taxon>Dethiosulfatarculus</taxon>
    </lineage>
</organism>
<dbReference type="RefSeq" id="WP_044346040.1">
    <property type="nucleotide sequence ID" value="NZ_AZAC01000001.1"/>
</dbReference>
<dbReference type="OrthoDB" id="9799604at2"/>
<reference evidence="1 2" key="1">
    <citation type="submission" date="2013-11" db="EMBL/GenBank/DDBJ databases">
        <title>Metagenomic analysis of a methanogenic consortium involved in long chain n-alkane degradation.</title>
        <authorList>
            <person name="Davidova I.A."/>
            <person name="Callaghan A.V."/>
            <person name="Wawrik B."/>
            <person name="Pruitt S."/>
            <person name="Marks C."/>
            <person name="Duncan K.E."/>
            <person name="Suflita J.M."/>
        </authorList>
    </citation>
    <scope>NUCLEOTIDE SEQUENCE [LARGE SCALE GENOMIC DNA]</scope>
    <source>
        <strain evidence="1 2">SPR</strain>
    </source>
</reference>
<keyword evidence="2" id="KW-1185">Reference proteome</keyword>
<dbReference type="EMBL" id="AZAC01000001">
    <property type="protein sequence ID" value="KIX16008.1"/>
    <property type="molecule type" value="Genomic_DNA"/>
</dbReference>